<dbReference type="SUPFAM" id="SSF102114">
    <property type="entry name" value="Radical SAM enzymes"/>
    <property type="match status" value="1"/>
</dbReference>
<dbReference type="EMBL" id="JAIKTU010000008">
    <property type="protein sequence ID" value="MBY0756021.1"/>
    <property type="molecule type" value="Genomic_DNA"/>
</dbReference>
<evidence type="ECO:0000256" key="12">
    <source>
        <dbReference type="PIRNR" id="PIRNR000368"/>
    </source>
</evidence>
<evidence type="ECO:0000256" key="4">
    <source>
        <dbReference type="ARBA" id="ARBA00014281"/>
    </source>
</evidence>
<comment type="catalytic activity">
    <reaction evidence="11">
        <text>glycyl-[protein] + reduced [flavodoxin] + S-adenosyl-L-methionine = glycin-2-yl radical-[protein] + semiquinone [flavodoxin] + 5'-deoxyadenosine + L-methionine + H(+)</text>
        <dbReference type="Rhea" id="RHEA:61976"/>
        <dbReference type="Rhea" id="RHEA-COMP:10622"/>
        <dbReference type="Rhea" id="RHEA-COMP:14480"/>
        <dbReference type="Rhea" id="RHEA-COMP:15993"/>
        <dbReference type="Rhea" id="RHEA-COMP:15994"/>
        <dbReference type="ChEBI" id="CHEBI:15378"/>
        <dbReference type="ChEBI" id="CHEBI:17319"/>
        <dbReference type="ChEBI" id="CHEBI:29947"/>
        <dbReference type="ChEBI" id="CHEBI:32722"/>
        <dbReference type="ChEBI" id="CHEBI:57618"/>
        <dbReference type="ChEBI" id="CHEBI:57844"/>
        <dbReference type="ChEBI" id="CHEBI:59789"/>
        <dbReference type="ChEBI" id="CHEBI:140311"/>
    </reaction>
</comment>
<evidence type="ECO:0000256" key="6">
    <source>
        <dbReference type="ARBA" id="ARBA00022691"/>
    </source>
</evidence>
<name>A0ABS7KYX8_CLOSR</name>
<evidence type="ECO:0000256" key="3">
    <source>
        <dbReference type="ARBA" id="ARBA00009777"/>
    </source>
</evidence>
<protein>
    <recommendedName>
        <fullName evidence="4 12">Anaerobic ribonucleoside-triphosphate reductase-activating protein</fullName>
        <ecNumber evidence="12">1.97.1.-</ecNumber>
    </recommendedName>
</protein>
<evidence type="ECO:0000256" key="9">
    <source>
        <dbReference type="ARBA" id="ARBA00023004"/>
    </source>
</evidence>
<keyword evidence="8 12" id="KW-0560">Oxidoreductase</keyword>
<comment type="function">
    <text evidence="2 12">Activation of anaerobic ribonucleoside-triphosphate reductase under anaerobic conditions by generation of an organic free radical, using S-adenosylmethionine and reduced flavodoxin as cosubstrates to produce 5'-deoxy-adenosine.</text>
</comment>
<keyword evidence="6" id="KW-0949">S-adenosyl-L-methionine</keyword>
<dbReference type="Pfam" id="PF13353">
    <property type="entry name" value="Fer4_12"/>
    <property type="match status" value="1"/>
</dbReference>
<dbReference type="RefSeq" id="WP_221861331.1">
    <property type="nucleotide sequence ID" value="NZ_JAIKTU010000008.1"/>
</dbReference>
<dbReference type="InterPro" id="IPR007197">
    <property type="entry name" value="rSAM"/>
</dbReference>
<dbReference type="InterPro" id="IPR013785">
    <property type="entry name" value="Aldolase_TIM"/>
</dbReference>
<dbReference type="InterPro" id="IPR001989">
    <property type="entry name" value="Radical_activat_CS"/>
</dbReference>
<comment type="cofactor">
    <cofactor evidence="1">
        <name>[4Fe-4S] cluster</name>
        <dbReference type="ChEBI" id="CHEBI:49883"/>
    </cofactor>
</comment>
<dbReference type="PANTHER" id="PTHR30352:SF2">
    <property type="entry name" value="ANAEROBIC RIBONUCLEOSIDE-TRIPHOSPHATE REDUCTASE-ACTIVATING PROTEIN"/>
    <property type="match status" value="1"/>
</dbReference>
<dbReference type="SFLD" id="SFLDG01066">
    <property type="entry name" value="organic_radical-activating_enz"/>
    <property type="match status" value="1"/>
</dbReference>
<dbReference type="CDD" id="cd01335">
    <property type="entry name" value="Radical_SAM"/>
    <property type="match status" value="1"/>
</dbReference>
<comment type="caution">
    <text evidence="13">The sequence shown here is derived from an EMBL/GenBank/DDBJ whole genome shotgun (WGS) entry which is preliminary data.</text>
</comment>
<dbReference type="Proteomes" id="UP001299068">
    <property type="component" value="Unassembled WGS sequence"/>
</dbReference>
<dbReference type="SFLD" id="SFLDG01063">
    <property type="entry name" value="activating_enzymes__group_1"/>
    <property type="match status" value="1"/>
</dbReference>
<dbReference type="InterPro" id="IPR034457">
    <property type="entry name" value="Organic_radical-activating"/>
</dbReference>
<keyword evidence="10" id="KW-0411">Iron-sulfur</keyword>
<evidence type="ECO:0000313" key="14">
    <source>
        <dbReference type="Proteomes" id="UP001299068"/>
    </source>
</evidence>
<dbReference type="InterPro" id="IPR012837">
    <property type="entry name" value="NrdG"/>
</dbReference>
<dbReference type="PANTHER" id="PTHR30352">
    <property type="entry name" value="PYRUVATE FORMATE-LYASE-ACTIVATING ENZYME"/>
    <property type="match status" value="1"/>
</dbReference>
<comment type="similarity">
    <text evidence="3 12">Belongs to the organic radical-activating enzymes family.</text>
</comment>
<reference evidence="13 14" key="1">
    <citation type="journal article" date="2021" name="Cell Host Microbe">
        <title>in vivo commensal control of Clostridioides difficile virulence.</title>
        <authorList>
            <person name="Girinathan B.P."/>
            <person name="Dibenedetto N."/>
            <person name="Worley J.N."/>
            <person name="Peltier J."/>
            <person name="Arrieta-Ortiz M.L."/>
            <person name="Rupa Christinal Immanuel S."/>
            <person name="Lavin R."/>
            <person name="Delaney M.L."/>
            <person name="Cummins C."/>
            <person name="Hoffmann M."/>
            <person name="Luo Y."/>
            <person name="Gonzalez-Escalona N."/>
            <person name="Allard M."/>
            <person name="Onderdonk A.B."/>
            <person name="Gerber G.K."/>
            <person name="Sonenshein A.L."/>
            <person name="Baliga N."/>
            <person name="Dupuy B."/>
            <person name="Bry L."/>
        </authorList>
    </citation>
    <scope>NUCLEOTIDE SEQUENCE [LARGE SCALE GENOMIC DNA]</scope>
    <source>
        <strain evidence="13 14">DSM 599</strain>
    </source>
</reference>
<dbReference type="PROSITE" id="PS01087">
    <property type="entry name" value="RADICAL_ACTIVATING"/>
    <property type="match status" value="1"/>
</dbReference>
<keyword evidence="5" id="KW-0004">4Fe-4S</keyword>
<keyword evidence="14" id="KW-1185">Reference proteome</keyword>
<accession>A0ABS7KYX8</accession>
<keyword evidence="9" id="KW-0408">Iron</keyword>
<dbReference type="NCBIfam" id="TIGR02491">
    <property type="entry name" value="NrdG"/>
    <property type="match status" value="1"/>
</dbReference>
<dbReference type="Gene3D" id="3.20.20.70">
    <property type="entry name" value="Aldolase class I"/>
    <property type="match status" value="1"/>
</dbReference>
<evidence type="ECO:0000256" key="2">
    <source>
        <dbReference type="ARBA" id="ARBA00003852"/>
    </source>
</evidence>
<evidence type="ECO:0000256" key="8">
    <source>
        <dbReference type="ARBA" id="ARBA00023002"/>
    </source>
</evidence>
<dbReference type="SFLD" id="SFLDS00029">
    <property type="entry name" value="Radical_SAM"/>
    <property type="match status" value="1"/>
</dbReference>
<dbReference type="EC" id="1.97.1.-" evidence="12"/>
<dbReference type="InterPro" id="IPR058240">
    <property type="entry name" value="rSAM_sf"/>
</dbReference>
<organism evidence="13 14">
    <name type="scientific">Clostridium sardiniense</name>
    <name type="common">Clostridium absonum</name>
    <dbReference type="NCBI Taxonomy" id="29369"/>
    <lineage>
        <taxon>Bacteria</taxon>
        <taxon>Bacillati</taxon>
        <taxon>Bacillota</taxon>
        <taxon>Clostridia</taxon>
        <taxon>Eubacteriales</taxon>
        <taxon>Clostridiaceae</taxon>
        <taxon>Clostridium</taxon>
    </lineage>
</organism>
<evidence type="ECO:0000256" key="7">
    <source>
        <dbReference type="ARBA" id="ARBA00022723"/>
    </source>
</evidence>
<dbReference type="SFLD" id="SFLDF00299">
    <property type="entry name" value="anaerobic_ribonucleoside-triph"/>
    <property type="match status" value="1"/>
</dbReference>
<proteinExistence type="inferred from homology"/>
<evidence type="ECO:0000256" key="10">
    <source>
        <dbReference type="ARBA" id="ARBA00023014"/>
    </source>
</evidence>
<gene>
    <name evidence="13" type="primary">nrdG</name>
    <name evidence="13" type="ORF">K5V21_11240</name>
</gene>
<evidence type="ECO:0000313" key="13">
    <source>
        <dbReference type="EMBL" id="MBY0756021.1"/>
    </source>
</evidence>
<evidence type="ECO:0000256" key="5">
    <source>
        <dbReference type="ARBA" id="ARBA00022485"/>
    </source>
</evidence>
<sequence>MGKKIRLAGIAYESLVNGPGMRRVFFSQGCKHNCKGCFNPDTHDFSGGEERDMDELIEDVLENPIIKGVTFSGGDPMERAEEFAYMAKKFRENGLNVWSFTGYTFEYILEHLDERLGWGEFINNIDVLIDGRFDETKMGDGIRFRGSSNQRIINVKESLDKGEIVLVHEYMN</sequence>
<keyword evidence="7" id="KW-0479">Metal-binding</keyword>
<dbReference type="PIRSF" id="PIRSF000368">
    <property type="entry name" value="NrdG"/>
    <property type="match status" value="1"/>
</dbReference>
<evidence type="ECO:0000256" key="11">
    <source>
        <dbReference type="ARBA" id="ARBA00047365"/>
    </source>
</evidence>
<evidence type="ECO:0000256" key="1">
    <source>
        <dbReference type="ARBA" id="ARBA00001966"/>
    </source>
</evidence>